<dbReference type="InterPro" id="IPR006600">
    <property type="entry name" value="HTH_CenpB_DNA-bd_dom"/>
</dbReference>
<name>A0A329RQ12_9STRA</name>
<evidence type="ECO:0000256" key="1">
    <source>
        <dbReference type="ARBA" id="ARBA00023125"/>
    </source>
</evidence>
<evidence type="ECO:0000259" key="2">
    <source>
        <dbReference type="Pfam" id="PF03221"/>
    </source>
</evidence>
<gene>
    <name evidence="3" type="ORF">PC110_g17102</name>
</gene>
<dbReference type="VEuPathDB" id="FungiDB:PC110_g17102"/>
<dbReference type="Proteomes" id="UP000251314">
    <property type="component" value="Unassembled WGS sequence"/>
</dbReference>
<dbReference type="PANTHER" id="PTHR19303:SF73">
    <property type="entry name" value="PROTEIN PDC2"/>
    <property type="match status" value="1"/>
</dbReference>
<evidence type="ECO:0000313" key="4">
    <source>
        <dbReference type="Proteomes" id="UP000251314"/>
    </source>
</evidence>
<dbReference type="PANTHER" id="PTHR19303">
    <property type="entry name" value="TRANSPOSON"/>
    <property type="match status" value="1"/>
</dbReference>
<sequence length="247" mass="27754">MPAPPPRKRPFNKRVRFTKQQELQLCRLRRAQPSMTYKALAAHAHVQFLLAKPPSLQAISRVLKTEGTLQQLTPDCLAQEAATGVSLSGHMLIAQAGRLAERHLIPSRCLPRFGTSWLCRFQERYGIKWKRPHGESGSVDLQAAATEMQRLRNLIGSYPYANVFNMDETGLFYNAVPRGSLWVNESPSLKQDKARITLAVCTNVKGSDKLPLLFIGNSVKPRWIQDKPAAIQYKLIKVLGSWKRGLG</sequence>
<dbReference type="STRING" id="29920.A0A329RQ12"/>
<dbReference type="AlphaFoldDB" id="A0A329RQ12"/>
<accession>A0A329RQ12</accession>
<reference evidence="3 4" key="1">
    <citation type="submission" date="2018-01" db="EMBL/GenBank/DDBJ databases">
        <title>Draft genome of the strawberry crown rot pathogen Phytophthora cactorum.</title>
        <authorList>
            <person name="Armitage A.D."/>
            <person name="Lysoe E."/>
            <person name="Nellist C.F."/>
            <person name="Harrison R.J."/>
            <person name="Brurberg M.B."/>
        </authorList>
    </citation>
    <scope>NUCLEOTIDE SEQUENCE [LARGE SCALE GENOMIC DNA]</scope>
    <source>
        <strain evidence="3 4">10300</strain>
    </source>
</reference>
<feature type="domain" description="HTH CENPB-type" evidence="2">
    <location>
        <begin position="79"/>
        <end position="128"/>
    </location>
</feature>
<protein>
    <recommendedName>
        <fullName evidence="2">HTH CENPB-type domain-containing protein</fullName>
    </recommendedName>
</protein>
<dbReference type="GO" id="GO:0005634">
    <property type="term" value="C:nucleus"/>
    <property type="evidence" value="ECO:0007669"/>
    <property type="project" value="TreeGrafter"/>
</dbReference>
<dbReference type="Pfam" id="PF03221">
    <property type="entry name" value="HTH_Tnp_Tc5"/>
    <property type="match status" value="1"/>
</dbReference>
<dbReference type="EMBL" id="MJFZ01000644">
    <property type="protein sequence ID" value="RAW26501.1"/>
    <property type="molecule type" value="Genomic_DNA"/>
</dbReference>
<dbReference type="GO" id="GO:0003677">
    <property type="term" value="F:DNA binding"/>
    <property type="evidence" value="ECO:0007669"/>
    <property type="project" value="UniProtKB-KW"/>
</dbReference>
<keyword evidence="4" id="KW-1185">Reference proteome</keyword>
<keyword evidence="1" id="KW-0238">DNA-binding</keyword>
<comment type="caution">
    <text evidence="3">The sequence shown here is derived from an EMBL/GenBank/DDBJ whole genome shotgun (WGS) entry which is preliminary data.</text>
</comment>
<evidence type="ECO:0000313" key="3">
    <source>
        <dbReference type="EMBL" id="RAW26501.1"/>
    </source>
</evidence>
<dbReference type="InterPro" id="IPR050863">
    <property type="entry name" value="CenT-Element_Derived"/>
</dbReference>
<organism evidence="3 4">
    <name type="scientific">Phytophthora cactorum</name>
    <dbReference type="NCBI Taxonomy" id="29920"/>
    <lineage>
        <taxon>Eukaryota</taxon>
        <taxon>Sar</taxon>
        <taxon>Stramenopiles</taxon>
        <taxon>Oomycota</taxon>
        <taxon>Peronosporomycetes</taxon>
        <taxon>Peronosporales</taxon>
        <taxon>Peronosporaceae</taxon>
        <taxon>Phytophthora</taxon>
    </lineage>
</organism>
<dbReference type="OrthoDB" id="999201at2759"/>
<proteinExistence type="predicted"/>